<dbReference type="HOGENOM" id="CLU_1651947_0_0_1"/>
<protein>
    <submittedName>
        <fullName evidence="1">Uncharacterized protein</fullName>
    </submittedName>
</protein>
<proteinExistence type="predicted"/>
<reference evidence="1 2" key="1">
    <citation type="journal article" date="2012" name="Proc. Natl. Acad. Sci. U.S.A.">
        <title>Comparative genomics of Ceriporiopsis subvermispora and Phanerochaete chrysosporium provide insight into selective ligninolysis.</title>
        <authorList>
            <person name="Fernandez-Fueyo E."/>
            <person name="Ruiz-Duenas F.J."/>
            <person name="Ferreira P."/>
            <person name="Floudas D."/>
            <person name="Hibbett D.S."/>
            <person name="Canessa P."/>
            <person name="Larrondo L.F."/>
            <person name="James T.Y."/>
            <person name="Seelenfreund D."/>
            <person name="Lobos S."/>
            <person name="Polanco R."/>
            <person name="Tello M."/>
            <person name="Honda Y."/>
            <person name="Watanabe T."/>
            <person name="Watanabe T."/>
            <person name="Ryu J.S."/>
            <person name="Kubicek C.P."/>
            <person name="Schmoll M."/>
            <person name="Gaskell J."/>
            <person name="Hammel K.E."/>
            <person name="St John F.J."/>
            <person name="Vanden Wymelenberg A."/>
            <person name="Sabat G."/>
            <person name="Splinter BonDurant S."/>
            <person name="Syed K."/>
            <person name="Yadav J.S."/>
            <person name="Doddapaneni H."/>
            <person name="Subramanian V."/>
            <person name="Lavin J.L."/>
            <person name="Oguiza J.A."/>
            <person name="Perez G."/>
            <person name="Pisabarro A.G."/>
            <person name="Ramirez L."/>
            <person name="Santoyo F."/>
            <person name="Master E."/>
            <person name="Coutinho P.M."/>
            <person name="Henrissat B."/>
            <person name="Lombard V."/>
            <person name="Magnuson J.K."/>
            <person name="Kuees U."/>
            <person name="Hori C."/>
            <person name="Igarashi K."/>
            <person name="Samejima M."/>
            <person name="Held B.W."/>
            <person name="Barry K.W."/>
            <person name="LaButti K.M."/>
            <person name="Lapidus A."/>
            <person name="Lindquist E.A."/>
            <person name="Lucas S.M."/>
            <person name="Riley R."/>
            <person name="Salamov A.A."/>
            <person name="Hoffmeister D."/>
            <person name="Schwenk D."/>
            <person name="Hadar Y."/>
            <person name="Yarden O."/>
            <person name="de Vries R.P."/>
            <person name="Wiebenga A."/>
            <person name="Stenlid J."/>
            <person name="Eastwood D."/>
            <person name="Grigoriev I.V."/>
            <person name="Berka R.M."/>
            <person name="Blanchette R.A."/>
            <person name="Kersten P."/>
            <person name="Martinez A.T."/>
            <person name="Vicuna R."/>
            <person name="Cullen D."/>
        </authorList>
    </citation>
    <scope>NUCLEOTIDE SEQUENCE [LARGE SCALE GENOMIC DNA]</scope>
    <source>
        <strain evidence="1 2">B</strain>
    </source>
</reference>
<name>M2QVI0_CERS8</name>
<organism evidence="1 2">
    <name type="scientific">Ceriporiopsis subvermispora (strain B)</name>
    <name type="common">White-rot fungus</name>
    <name type="synonym">Gelatoporia subvermispora</name>
    <dbReference type="NCBI Taxonomy" id="914234"/>
    <lineage>
        <taxon>Eukaryota</taxon>
        <taxon>Fungi</taxon>
        <taxon>Dikarya</taxon>
        <taxon>Basidiomycota</taxon>
        <taxon>Agaricomycotina</taxon>
        <taxon>Agaricomycetes</taxon>
        <taxon>Polyporales</taxon>
        <taxon>Gelatoporiaceae</taxon>
        <taxon>Gelatoporia</taxon>
    </lineage>
</organism>
<evidence type="ECO:0000313" key="2">
    <source>
        <dbReference type="Proteomes" id="UP000016930"/>
    </source>
</evidence>
<accession>M2QVI0</accession>
<gene>
    <name evidence="1" type="ORF">CERSUDRAFT_96331</name>
</gene>
<dbReference type="EMBL" id="KB445799">
    <property type="protein sequence ID" value="EMD36105.1"/>
    <property type="molecule type" value="Genomic_DNA"/>
</dbReference>
<keyword evidence="2" id="KW-1185">Reference proteome</keyword>
<evidence type="ECO:0000313" key="1">
    <source>
        <dbReference type="EMBL" id="EMD36105.1"/>
    </source>
</evidence>
<dbReference type="AlphaFoldDB" id="M2QVI0"/>
<sequence>MSPKSPSPSPPLAHIEQSVIGEGTKIANNYSECCTILDKALADNIAQGHAKEQFDTLWKDPGFTDRLFLTYGATGEPQDKALAHVWLVNLLKDQMVKLDCTTTAVWMNDLARRLPMLRSVAKTCTINEWPTHARRILQGAPYSFNDANIVALWHMCKDTR</sequence>
<dbReference type="Proteomes" id="UP000016930">
    <property type="component" value="Unassembled WGS sequence"/>
</dbReference>